<evidence type="ECO:0000313" key="1">
    <source>
        <dbReference type="EMBL" id="KAK2121709.1"/>
    </source>
</evidence>
<accession>A0ABQ9WJ79</accession>
<comment type="caution">
    <text evidence="1">The sequence shown here is derived from an EMBL/GenBank/DDBJ whole genome shotgun (WGS) entry which is preliminary data.</text>
</comment>
<gene>
    <name evidence="1" type="ORF">P7K49_003095</name>
</gene>
<dbReference type="Proteomes" id="UP001266305">
    <property type="component" value="Unassembled WGS sequence"/>
</dbReference>
<sequence length="59" mass="5999">HFPPLLELRPPGAATDILLAVSEPSACVKPPPLSSDAMANAGTVHVTDLPVMVPQGGQS</sequence>
<keyword evidence="2" id="KW-1185">Reference proteome</keyword>
<organism evidence="1 2">
    <name type="scientific">Saguinus oedipus</name>
    <name type="common">Cotton-top tamarin</name>
    <name type="synonym">Oedipomidas oedipus</name>
    <dbReference type="NCBI Taxonomy" id="9490"/>
    <lineage>
        <taxon>Eukaryota</taxon>
        <taxon>Metazoa</taxon>
        <taxon>Chordata</taxon>
        <taxon>Craniata</taxon>
        <taxon>Vertebrata</taxon>
        <taxon>Euteleostomi</taxon>
        <taxon>Mammalia</taxon>
        <taxon>Eutheria</taxon>
        <taxon>Euarchontoglires</taxon>
        <taxon>Primates</taxon>
        <taxon>Haplorrhini</taxon>
        <taxon>Platyrrhini</taxon>
        <taxon>Cebidae</taxon>
        <taxon>Callitrichinae</taxon>
        <taxon>Saguinus</taxon>
    </lineage>
</organism>
<proteinExistence type="predicted"/>
<reference evidence="1 2" key="1">
    <citation type="submission" date="2023-05" db="EMBL/GenBank/DDBJ databases">
        <title>B98-5 Cell Line De Novo Hybrid Assembly: An Optical Mapping Approach.</title>
        <authorList>
            <person name="Kananen K."/>
            <person name="Auerbach J.A."/>
            <person name="Kautto E."/>
            <person name="Blachly J.S."/>
        </authorList>
    </citation>
    <scope>NUCLEOTIDE SEQUENCE [LARGE SCALE GENOMIC DNA]</scope>
    <source>
        <strain evidence="1">B95-8</strain>
        <tissue evidence="1">Cell line</tissue>
    </source>
</reference>
<name>A0ABQ9WJ79_SAGOE</name>
<dbReference type="EMBL" id="JASSZA010000001">
    <property type="protein sequence ID" value="KAK2121709.1"/>
    <property type="molecule type" value="Genomic_DNA"/>
</dbReference>
<evidence type="ECO:0000313" key="2">
    <source>
        <dbReference type="Proteomes" id="UP001266305"/>
    </source>
</evidence>
<feature type="non-terminal residue" evidence="1">
    <location>
        <position position="1"/>
    </location>
</feature>
<protein>
    <submittedName>
        <fullName evidence="1">Uncharacterized protein</fullName>
    </submittedName>
</protein>